<dbReference type="EMBL" id="JAACJO010000037">
    <property type="protein sequence ID" value="KAF5345966.1"/>
    <property type="molecule type" value="Genomic_DNA"/>
</dbReference>
<feature type="transmembrane region" description="Helical" evidence="1">
    <location>
        <begin position="56"/>
        <end position="80"/>
    </location>
</feature>
<gene>
    <name evidence="2" type="ORF">D9756_010923</name>
</gene>
<evidence type="ECO:0000256" key="1">
    <source>
        <dbReference type="SAM" id="Phobius"/>
    </source>
</evidence>
<organism evidence="2 3">
    <name type="scientific">Leucocoprinus leucothites</name>
    <dbReference type="NCBI Taxonomy" id="201217"/>
    <lineage>
        <taxon>Eukaryota</taxon>
        <taxon>Fungi</taxon>
        <taxon>Dikarya</taxon>
        <taxon>Basidiomycota</taxon>
        <taxon>Agaricomycotina</taxon>
        <taxon>Agaricomycetes</taxon>
        <taxon>Agaricomycetidae</taxon>
        <taxon>Agaricales</taxon>
        <taxon>Agaricineae</taxon>
        <taxon>Agaricaceae</taxon>
        <taxon>Leucocoprinus</taxon>
    </lineage>
</organism>
<evidence type="ECO:0000313" key="3">
    <source>
        <dbReference type="Proteomes" id="UP000559027"/>
    </source>
</evidence>
<proteinExistence type="predicted"/>
<keyword evidence="1" id="KW-1133">Transmembrane helix</keyword>
<dbReference type="OrthoDB" id="3357408at2759"/>
<accession>A0A8H5CQ44</accession>
<keyword evidence="3" id="KW-1185">Reference proteome</keyword>
<dbReference type="AlphaFoldDB" id="A0A8H5CQ44"/>
<reference evidence="2 3" key="1">
    <citation type="journal article" date="2020" name="ISME J.">
        <title>Uncovering the hidden diversity of litter-decomposition mechanisms in mushroom-forming fungi.</title>
        <authorList>
            <person name="Floudas D."/>
            <person name="Bentzer J."/>
            <person name="Ahren D."/>
            <person name="Johansson T."/>
            <person name="Persson P."/>
            <person name="Tunlid A."/>
        </authorList>
    </citation>
    <scope>NUCLEOTIDE SEQUENCE [LARGE SCALE GENOMIC DNA]</scope>
    <source>
        <strain evidence="2 3">CBS 146.42</strain>
    </source>
</reference>
<sequence length="113" mass="12768">MPSSDLAFSLVWAQLVANFCETLFYGIYLVTFCYCIPTLFMKGTKAEERWLQPYEIHWVMVGIACTLFVVCAFDVFIGFAHNMGVLSTANDPIKAFLTVPSWINTARLQGNIK</sequence>
<feature type="transmembrane region" description="Helical" evidence="1">
    <location>
        <begin position="12"/>
        <end position="36"/>
    </location>
</feature>
<keyword evidence="1" id="KW-0472">Membrane</keyword>
<protein>
    <submittedName>
        <fullName evidence="2">Uncharacterized protein</fullName>
    </submittedName>
</protein>
<evidence type="ECO:0000313" key="2">
    <source>
        <dbReference type="EMBL" id="KAF5345966.1"/>
    </source>
</evidence>
<dbReference type="Proteomes" id="UP000559027">
    <property type="component" value="Unassembled WGS sequence"/>
</dbReference>
<keyword evidence="1" id="KW-0812">Transmembrane</keyword>
<name>A0A8H5CQ44_9AGAR</name>
<comment type="caution">
    <text evidence="2">The sequence shown here is derived from an EMBL/GenBank/DDBJ whole genome shotgun (WGS) entry which is preliminary data.</text>
</comment>